<dbReference type="PANTHER" id="PTHR34582:SF5">
    <property type="entry name" value="UPF0702 TRANSMEMBRANE PROTEIN YETF"/>
    <property type="match status" value="1"/>
</dbReference>
<feature type="domain" description="YetF C-terminal" evidence="8">
    <location>
        <begin position="81"/>
        <end position="214"/>
    </location>
</feature>
<keyword evidence="4 7" id="KW-0812">Transmembrane</keyword>
<protein>
    <submittedName>
        <fullName evidence="10">Uncharacterized membrane protein YcaP (DUF421 family)</fullName>
    </submittedName>
</protein>
<sequence length="234" mass="26689">MDYMTNAIKLVVALLALLVIVRLLGRKELAEMTPFDIVYLLLFGGIVEETLFDSSISVWNLLFTLAVWAILIYLIEKIAQRSDKGRVLLMGRPVYLIKDGKLDTEAFRKNALEMEQLRIMLRQSGIFSLREVKDLLIETNGSFSINTYARYKPATAGDLHLDVAEEDPSVLLIDRGTVKREMLRQIGKREEWLLDAMADLGFGGVQDILYCEWSAMDGFYVRTKDDTMRPGEIE</sequence>
<keyword evidence="6 7" id="KW-0472">Membrane</keyword>
<evidence type="ECO:0000256" key="4">
    <source>
        <dbReference type="ARBA" id="ARBA00022692"/>
    </source>
</evidence>
<feature type="transmembrane region" description="Helical" evidence="7">
    <location>
        <begin position="56"/>
        <end position="75"/>
    </location>
</feature>
<evidence type="ECO:0000256" key="2">
    <source>
        <dbReference type="ARBA" id="ARBA00006448"/>
    </source>
</evidence>
<dbReference type="Gene3D" id="3.30.240.20">
    <property type="entry name" value="bsu07140 like domains"/>
    <property type="match status" value="2"/>
</dbReference>
<dbReference type="InterPro" id="IPR023090">
    <property type="entry name" value="UPF0702_alpha/beta_dom_sf"/>
</dbReference>
<keyword evidence="11" id="KW-1185">Reference proteome</keyword>
<organism evidence="10 11">
    <name type="scientific">Bhargavaea ullalensis</name>
    <dbReference type="NCBI Taxonomy" id="1265685"/>
    <lineage>
        <taxon>Bacteria</taxon>
        <taxon>Bacillati</taxon>
        <taxon>Bacillota</taxon>
        <taxon>Bacilli</taxon>
        <taxon>Bacillales</taxon>
        <taxon>Caryophanaceae</taxon>
        <taxon>Bhargavaea</taxon>
    </lineage>
</organism>
<feature type="domain" description="YetF-like N-terminal transmembrane" evidence="9">
    <location>
        <begin position="3"/>
        <end position="78"/>
    </location>
</feature>
<keyword evidence="3" id="KW-1003">Cell membrane</keyword>
<gene>
    <name evidence="10" type="ORF">ABID49_001069</name>
</gene>
<accession>A0ABV2GA91</accession>
<evidence type="ECO:0000256" key="6">
    <source>
        <dbReference type="ARBA" id="ARBA00023136"/>
    </source>
</evidence>
<dbReference type="PANTHER" id="PTHR34582">
    <property type="entry name" value="UPF0702 TRANSMEMBRANE PROTEIN YCAP"/>
    <property type="match status" value="1"/>
</dbReference>
<dbReference type="InterPro" id="IPR007353">
    <property type="entry name" value="DUF421"/>
</dbReference>
<dbReference type="EMBL" id="JBEPLW010000004">
    <property type="protein sequence ID" value="MET3575185.1"/>
    <property type="molecule type" value="Genomic_DNA"/>
</dbReference>
<reference evidence="10 11" key="1">
    <citation type="submission" date="2024-06" db="EMBL/GenBank/DDBJ databases">
        <title>Genomic Encyclopedia of Type Strains, Phase IV (KMG-IV): sequencing the most valuable type-strain genomes for metagenomic binning, comparative biology and taxonomic classification.</title>
        <authorList>
            <person name="Goeker M."/>
        </authorList>
    </citation>
    <scope>NUCLEOTIDE SEQUENCE [LARGE SCALE GENOMIC DNA]</scope>
    <source>
        <strain evidence="10 11">DSM 26128</strain>
    </source>
</reference>
<dbReference type="Pfam" id="PF04239">
    <property type="entry name" value="DUF421"/>
    <property type="match status" value="1"/>
</dbReference>
<dbReference type="Pfam" id="PF20730">
    <property type="entry name" value="YetF_N"/>
    <property type="match status" value="1"/>
</dbReference>
<name>A0ABV2GA91_9BACL</name>
<evidence type="ECO:0000313" key="10">
    <source>
        <dbReference type="EMBL" id="MET3575185.1"/>
    </source>
</evidence>
<comment type="similarity">
    <text evidence="2">Belongs to the UPF0702 family.</text>
</comment>
<evidence type="ECO:0000259" key="8">
    <source>
        <dbReference type="Pfam" id="PF04239"/>
    </source>
</evidence>
<evidence type="ECO:0000256" key="3">
    <source>
        <dbReference type="ARBA" id="ARBA00022475"/>
    </source>
</evidence>
<evidence type="ECO:0000259" key="9">
    <source>
        <dbReference type="Pfam" id="PF20730"/>
    </source>
</evidence>
<dbReference type="Proteomes" id="UP001549099">
    <property type="component" value="Unassembled WGS sequence"/>
</dbReference>
<keyword evidence="5 7" id="KW-1133">Transmembrane helix</keyword>
<evidence type="ECO:0000313" key="11">
    <source>
        <dbReference type="Proteomes" id="UP001549099"/>
    </source>
</evidence>
<evidence type="ECO:0000256" key="7">
    <source>
        <dbReference type="SAM" id="Phobius"/>
    </source>
</evidence>
<proteinExistence type="inferred from homology"/>
<evidence type="ECO:0000256" key="5">
    <source>
        <dbReference type="ARBA" id="ARBA00022989"/>
    </source>
</evidence>
<dbReference type="InterPro" id="IPR048454">
    <property type="entry name" value="YetF_N"/>
</dbReference>
<evidence type="ECO:0000256" key="1">
    <source>
        <dbReference type="ARBA" id="ARBA00004651"/>
    </source>
</evidence>
<comment type="subcellular location">
    <subcellularLocation>
        <location evidence="1">Cell membrane</location>
        <topology evidence="1">Multi-pass membrane protein</topology>
    </subcellularLocation>
</comment>
<comment type="caution">
    <text evidence="10">The sequence shown here is derived from an EMBL/GenBank/DDBJ whole genome shotgun (WGS) entry which is preliminary data.</text>
</comment>